<evidence type="ECO:0000259" key="4">
    <source>
        <dbReference type="Pfam" id="PF02902"/>
    </source>
</evidence>
<dbReference type="Proteomes" id="UP001159427">
    <property type="component" value="Unassembled WGS sequence"/>
</dbReference>
<dbReference type="Gene3D" id="3.40.395.10">
    <property type="entry name" value="Adenoviral Proteinase, Chain A"/>
    <property type="match status" value="1"/>
</dbReference>
<comment type="caution">
    <text evidence="5">The sequence shown here is derived from an EMBL/GenBank/DDBJ whole genome shotgun (WGS) entry which is preliminary data.</text>
</comment>
<keyword evidence="6" id="KW-1185">Reference proteome</keyword>
<evidence type="ECO:0000313" key="6">
    <source>
        <dbReference type="Proteomes" id="UP001159427"/>
    </source>
</evidence>
<evidence type="ECO:0000256" key="2">
    <source>
        <dbReference type="ARBA" id="ARBA00022670"/>
    </source>
</evidence>
<evidence type="ECO:0000256" key="1">
    <source>
        <dbReference type="ARBA" id="ARBA00005234"/>
    </source>
</evidence>
<comment type="similarity">
    <text evidence="1">Belongs to the peptidase C48 family.</text>
</comment>
<organism evidence="5 6">
    <name type="scientific">Porites evermanni</name>
    <dbReference type="NCBI Taxonomy" id="104178"/>
    <lineage>
        <taxon>Eukaryota</taxon>
        <taxon>Metazoa</taxon>
        <taxon>Cnidaria</taxon>
        <taxon>Anthozoa</taxon>
        <taxon>Hexacorallia</taxon>
        <taxon>Scleractinia</taxon>
        <taxon>Fungiina</taxon>
        <taxon>Poritidae</taxon>
        <taxon>Porites</taxon>
    </lineage>
</organism>
<dbReference type="Pfam" id="PF02902">
    <property type="entry name" value="Peptidase_C48"/>
    <property type="match status" value="1"/>
</dbReference>
<dbReference type="InterPro" id="IPR038765">
    <property type="entry name" value="Papain-like_cys_pep_sf"/>
</dbReference>
<protein>
    <recommendedName>
        <fullName evidence="4">Ubiquitin-like protease family profile domain-containing protein</fullName>
    </recommendedName>
</protein>
<evidence type="ECO:0000256" key="3">
    <source>
        <dbReference type="ARBA" id="ARBA00022801"/>
    </source>
</evidence>
<proteinExistence type="inferred from homology"/>
<dbReference type="InterPro" id="IPR003653">
    <property type="entry name" value="Peptidase_C48_C"/>
</dbReference>
<dbReference type="PANTHER" id="PTHR34718">
    <property type="entry name" value="PHD-TYPE DOMAIN-CONTAINING PROTEIN"/>
    <property type="match status" value="1"/>
</dbReference>
<evidence type="ECO:0000313" key="5">
    <source>
        <dbReference type="EMBL" id="CAH3017288.1"/>
    </source>
</evidence>
<feature type="domain" description="Ubiquitin-like protease family profile" evidence="4">
    <location>
        <begin position="29"/>
        <end position="126"/>
    </location>
</feature>
<reference evidence="5 6" key="1">
    <citation type="submission" date="2022-05" db="EMBL/GenBank/DDBJ databases">
        <authorList>
            <consortium name="Genoscope - CEA"/>
            <person name="William W."/>
        </authorList>
    </citation>
    <scope>NUCLEOTIDE SEQUENCE [LARGE SCALE GENOMIC DNA]</scope>
</reference>
<dbReference type="PANTHER" id="PTHR34718:SF2">
    <property type="entry name" value="PHD-TYPE DOMAIN-CONTAINING PROTEIN"/>
    <property type="match status" value="1"/>
</dbReference>
<accession>A0ABN8LMT3</accession>
<sequence>MLSHTVKKSHLCSYTDNFLAMRQEVVQVLHTGGLHWVTVSTIGCKGNNKINLYNSLSHGISPQSEEQIASVPFVDNADHLEVSIPPVVQQTNGIDCGVYDIAFATVLCDNVDPTSRKFNRRAIRDQLW</sequence>
<keyword evidence="3" id="KW-0378">Hydrolase</keyword>
<keyword evidence="2" id="KW-0645">Protease</keyword>
<gene>
    <name evidence="5" type="ORF">PEVE_00036652</name>
</gene>
<name>A0ABN8LMT3_9CNID</name>
<dbReference type="SUPFAM" id="SSF54001">
    <property type="entry name" value="Cysteine proteinases"/>
    <property type="match status" value="1"/>
</dbReference>
<dbReference type="EMBL" id="CALNXI010000059">
    <property type="protein sequence ID" value="CAH3017288.1"/>
    <property type="molecule type" value="Genomic_DNA"/>
</dbReference>